<dbReference type="InterPro" id="IPR050568">
    <property type="entry name" value="Transcr_DNA_Rep_Reg"/>
</dbReference>
<dbReference type="CDD" id="cd22908">
    <property type="entry name" value="HFD_NFYC-like"/>
    <property type="match status" value="1"/>
</dbReference>
<evidence type="ECO:0000256" key="7">
    <source>
        <dbReference type="ARBA" id="ARBA00038129"/>
    </source>
</evidence>
<feature type="compositionally biased region" description="Polar residues" evidence="8">
    <location>
        <begin position="340"/>
        <end position="349"/>
    </location>
</feature>
<evidence type="ECO:0000259" key="9">
    <source>
        <dbReference type="Pfam" id="PF00808"/>
    </source>
</evidence>
<proteinExistence type="inferred from homology"/>
<keyword evidence="11" id="KW-1185">Reference proteome</keyword>
<feature type="domain" description="Transcription factor CBF/NF-Y/archaeal histone" evidence="9">
    <location>
        <begin position="202"/>
        <end position="265"/>
    </location>
</feature>
<dbReference type="GO" id="GO:0046982">
    <property type="term" value="F:protein heterodimerization activity"/>
    <property type="evidence" value="ECO:0007669"/>
    <property type="project" value="InterPro"/>
</dbReference>
<feature type="region of interest" description="Disordered" evidence="8">
    <location>
        <begin position="1"/>
        <end position="25"/>
    </location>
</feature>
<dbReference type="Pfam" id="PF00808">
    <property type="entry name" value="CBFD_NFYB_HMF"/>
    <property type="match status" value="1"/>
</dbReference>
<keyword evidence="6" id="KW-0539">Nucleus</keyword>
<keyword evidence="4" id="KW-0010">Activator</keyword>
<keyword evidence="2" id="KW-0805">Transcription regulation</keyword>
<dbReference type="SUPFAM" id="SSF47113">
    <property type="entry name" value="Histone-fold"/>
    <property type="match status" value="1"/>
</dbReference>
<dbReference type="GO" id="GO:0000978">
    <property type="term" value="F:RNA polymerase II cis-regulatory region sequence-specific DNA binding"/>
    <property type="evidence" value="ECO:0007669"/>
    <property type="project" value="TreeGrafter"/>
</dbReference>
<dbReference type="GO" id="GO:0000981">
    <property type="term" value="F:DNA-binding transcription factor activity, RNA polymerase II-specific"/>
    <property type="evidence" value="ECO:0007669"/>
    <property type="project" value="TreeGrafter"/>
</dbReference>
<evidence type="ECO:0000256" key="3">
    <source>
        <dbReference type="ARBA" id="ARBA00023125"/>
    </source>
</evidence>
<comment type="subcellular location">
    <subcellularLocation>
        <location evidence="1">Nucleus</location>
    </subcellularLocation>
</comment>
<evidence type="ECO:0000313" key="10">
    <source>
        <dbReference type="EMBL" id="KAK4796748.1"/>
    </source>
</evidence>
<dbReference type="Gene3D" id="1.10.20.10">
    <property type="entry name" value="Histone, subunit A"/>
    <property type="match status" value="1"/>
</dbReference>
<dbReference type="EMBL" id="JAXQNO010000006">
    <property type="protein sequence ID" value="KAK4796748.1"/>
    <property type="molecule type" value="Genomic_DNA"/>
</dbReference>
<keyword evidence="5" id="KW-0804">Transcription</keyword>
<sequence>MPLFRMDQQGQSSPPSIGDVANTGQVPIGASPYPPSQIGGPPPTIGDVVNTGQVPFGASPYPPSQIGGPPPAIGNVANTGQVPFGASPYPPSQIGGPPPAIGDVANTGQVPYGASPYPPSRIGGAPSYVPMVGGMIQPPNQLGGTQFAPLQLTSEQTHQLQEELTYQQAYQLKQQQLQQRLQTFWANQYQEIEKITDFKHHNLPLARIKKIMKADDEVNMISAEAPILFARACEMFIMELTLRSWNHTEENKRKVLQKNDVVAAVNETETFDFLVDTVPREEPRHEMFGVGSSTTGPMGSIPTDQMGPGDAIPPHCHMPPQPGIPQVGNPGMFLGNPTMDPNLSGQQQGLPYADWDMCHDTSEQQQQPPSDH</sequence>
<dbReference type="InterPro" id="IPR009072">
    <property type="entry name" value="Histone-fold"/>
</dbReference>
<evidence type="ECO:0000256" key="6">
    <source>
        <dbReference type="ARBA" id="ARBA00023242"/>
    </source>
</evidence>
<dbReference type="Proteomes" id="UP001346149">
    <property type="component" value="Unassembled WGS sequence"/>
</dbReference>
<dbReference type="InterPro" id="IPR003958">
    <property type="entry name" value="CBFA_NFYB_domain"/>
</dbReference>
<evidence type="ECO:0000313" key="11">
    <source>
        <dbReference type="Proteomes" id="UP001346149"/>
    </source>
</evidence>
<gene>
    <name evidence="10" type="ORF">SAY86_029074</name>
</gene>
<comment type="similarity">
    <text evidence="7">Belongs to the NFYC/HAP5 subunit family.</text>
</comment>
<organism evidence="10 11">
    <name type="scientific">Trapa natans</name>
    <name type="common">Water chestnut</name>
    <dbReference type="NCBI Taxonomy" id="22666"/>
    <lineage>
        <taxon>Eukaryota</taxon>
        <taxon>Viridiplantae</taxon>
        <taxon>Streptophyta</taxon>
        <taxon>Embryophyta</taxon>
        <taxon>Tracheophyta</taxon>
        <taxon>Spermatophyta</taxon>
        <taxon>Magnoliopsida</taxon>
        <taxon>eudicotyledons</taxon>
        <taxon>Gunneridae</taxon>
        <taxon>Pentapetalae</taxon>
        <taxon>rosids</taxon>
        <taxon>malvids</taxon>
        <taxon>Myrtales</taxon>
        <taxon>Lythraceae</taxon>
        <taxon>Trapa</taxon>
    </lineage>
</organism>
<evidence type="ECO:0000256" key="2">
    <source>
        <dbReference type="ARBA" id="ARBA00023015"/>
    </source>
</evidence>
<evidence type="ECO:0000256" key="4">
    <source>
        <dbReference type="ARBA" id="ARBA00023159"/>
    </source>
</evidence>
<dbReference type="PANTHER" id="PTHR10252:SF117">
    <property type="entry name" value="TRANSCRIPTION FACTOR CBF_NF-Y_ARCHAEAL HISTONE DOMAIN-CONTAINING PROTEIN"/>
    <property type="match status" value="1"/>
</dbReference>
<evidence type="ECO:0000256" key="8">
    <source>
        <dbReference type="SAM" id="MobiDB-lite"/>
    </source>
</evidence>
<comment type="caution">
    <text evidence="10">The sequence shown here is derived from an EMBL/GenBank/DDBJ whole genome shotgun (WGS) entry which is preliminary data.</text>
</comment>
<protein>
    <recommendedName>
        <fullName evidence="9">Transcription factor CBF/NF-Y/archaeal histone domain-containing protein</fullName>
    </recommendedName>
</protein>
<dbReference type="GO" id="GO:0005634">
    <property type="term" value="C:nucleus"/>
    <property type="evidence" value="ECO:0007669"/>
    <property type="project" value="UniProtKB-SubCell"/>
</dbReference>
<dbReference type="PANTHER" id="PTHR10252">
    <property type="entry name" value="HISTONE-LIKE TRANSCRIPTION FACTOR CCAAT-RELATED"/>
    <property type="match status" value="1"/>
</dbReference>
<evidence type="ECO:0000256" key="5">
    <source>
        <dbReference type="ARBA" id="ARBA00023163"/>
    </source>
</evidence>
<feature type="region of interest" description="Disordered" evidence="8">
    <location>
        <begin position="340"/>
        <end position="372"/>
    </location>
</feature>
<dbReference type="AlphaFoldDB" id="A0AAN7MKC8"/>
<reference evidence="10 11" key="1">
    <citation type="journal article" date="2023" name="Hortic Res">
        <title>Pangenome of water caltrop reveals structural variations and asymmetric subgenome divergence after allopolyploidization.</title>
        <authorList>
            <person name="Zhang X."/>
            <person name="Chen Y."/>
            <person name="Wang L."/>
            <person name="Yuan Y."/>
            <person name="Fang M."/>
            <person name="Shi L."/>
            <person name="Lu R."/>
            <person name="Comes H.P."/>
            <person name="Ma Y."/>
            <person name="Chen Y."/>
            <person name="Huang G."/>
            <person name="Zhou Y."/>
            <person name="Zheng Z."/>
            <person name="Qiu Y."/>
        </authorList>
    </citation>
    <scope>NUCLEOTIDE SEQUENCE [LARGE SCALE GENOMIC DNA]</scope>
    <source>
        <strain evidence="10">F231</strain>
    </source>
</reference>
<name>A0AAN7MKC8_TRANT</name>
<evidence type="ECO:0000256" key="1">
    <source>
        <dbReference type="ARBA" id="ARBA00004123"/>
    </source>
</evidence>
<accession>A0AAN7MKC8</accession>
<dbReference type="FunFam" id="1.10.20.10:FF:000006">
    <property type="entry name" value="Nuclear transcription factor Y subunit gamma"/>
    <property type="match status" value="1"/>
</dbReference>
<feature type="compositionally biased region" description="Polar residues" evidence="8">
    <location>
        <begin position="363"/>
        <end position="372"/>
    </location>
</feature>
<keyword evidence="3" id="KW-0238">DNA-binding</keyword>